<dbReference type="EMBL" id="VFLP01000022">
    <property type="protein sequence ID" value="TRX94553.1"/>
    <property type="molecule type" value="Genomic_DNA"/>
</dbReference>
<dbReference type="OrthoDB" id="5314201at2759"/>
<evidence type="ECO:0000313" key="2">
    <source>
        <dbReference type="EMBL" id="TRX94553.1"/>
    </source>
</evidence>
<evidence type="ECO:0000256" key="1">
    <source>
        <dbReference type="SAM" id="MobiDB-lite"/>
    </source>
</evidence>
<organism evidence="2 3">
    <name type="scientific">Xylaria flabelliformis</name>
    <dbReference type="NCBI Taxonomy" id="2512241"/>
    <lineage>
        <taxon>Eukaryota</taxon>
        <taxon>Fungi</taxon>
        <taxon>Dikarya</taxon>
        <taxon>Ascomycota</taxon>
        <taxon>Pezizomycotina</taxon>
        <taxon>Sordariomycetes</taxon>
        <taxon>Xylariomycetidae</taxon>
        <taxon>Xylariales</taxon>
        <taxon>Xylariaceae</taxon>
        <taxon>Xylaria</taxon>
    </lineage>
</organism>
<dbReference type="Proteomes" id="UP000319160">
    <property type="component" value="Unassembled WGS sequence"/>
</dbReference>
<gene>
    <name evidence="2" type="ORF">FHL15_004708</name>
</gene>
<dbReference type="AlphaFoldDB" id="A0A553I2Y0"/>
<protein>
    <submittedName>
        <fullName evidence="2">Uncharacterized protein</fullName>
    </submittedName>
</protein>
<keyword evidence="3" id="KW-1185">Reference proteome</keyword>
<reference evidence="3" key="1">
    <citation type="submission" date="2019-06" db="EMBL/GenBank/DDBJ databases">
        <title>Draft genome sequence of the griseofulvin-producing fungus Xylaria cubensis strain G536.</title>
        <authorList>
            <person name="Mead M.E."/>
            <person name="Raja H.A."/>
            <person name="Steenwyk J.L."/>
            <person name="Knowles S.L."/>
            <person name="Oberlies N.H."/>
            <person name="Rokas A."/>
        </authorList>
    </citation>
    <scope>NUCLEOTIDE SEQUENCE [LARGE SCALE GENOMIC DNA]</scope>
    <source>
        <strain evidence="3">G536</strain>
    </source>
</reference>
<proteinExistence type="predicted"/>
<feature type="region of interest" description="Disordered" evidence="1">
    <location>
        <begin position="395"/>
        <end position="416"/>
    </location>
</feature>
<evidence type="ECO:0000313" key="3">
    <source>
        <dbReference type="Proteomes" id="UP000319160"/>
    </source>
</evidence>
<accession>A0A553I2Y0</accession>
<sequence length="585" mass="66125">MPSQQVTELSPPSSEEINNLRDELRSLKLKGVIEDLDDNAIEEILHLPPSLFYEAIHYLKLAFGPLSSFPAAIPLRDKTKSKPPNPIVDDGESFLEDSITALNDYNKLLEEKIAKFKVQSTRSLATLKESSEVDDNITVLQEKIAEVKQRKSIHAQQIAILRDSLSSYDKNHTLKLEKYDQLFWNDIWFLNCYNVLSDNSHHLAQQVTPSQGLWDEYDYVLQHTERWRRLVNVDSHESKVIIDRAREHVNQLVYSITRHCQAQLATIFYESIRDSAARSDHVAVHDEAADIVKEIDWLWEEVIPVAHMSVSAQYLRPVLTTFENWERSKLNSDAIVTNYVRKFPTTLNLLTNREKASGVLKFMNDRLSAIAERTQTLVYHHQALNNVARVRQSSEAVDTTEKASGGAPHTLAQDTQTQRKCATASENLRAFMQIYGAAPVHNGDSLPKMTVSLLDEHVHTRNRKGESLLQDLHKLFEATTKSSLTDRELGGESLLESLLADSAASPSQTGSVYKDAQLEGSIAMLQGQAEQVQGVFNSLKLDGPASASDYVTHSHRQTLDRLTAKEGKQCLRGDKFEEFVRRWGS</sequence>
<comment type="caution">
    <text evidence="2">The sequence shown here is derived from an EMBL/GenBank/DDBJ whole genome shotgun (WGS) entry which is preliminary data.</text>
</comment>
<name>A0A553I2Y0_9PEZI</name>